<dbReference type="RefSeq" id="WP_168042791.1">
    <property type="nucleotide sequence ID" value="NZ_JAAEDK010000001.1"/>
</dbReference>
<keyword evidence="1" id="KW-0812">Transmembrane</keyword>
<keyword evidence="1" id="KW-0472">Membrane</keyword>
<dbReference type="Pfam" id="PF07284">
    <property type="entry name" value="BCHF"/>
    <property type="match status" value="1"/>
</dbReference>
<reference evidence="2" key="1">
    <citation type="submission" date="2020-01" db="EMBL/GenBank/DDBJ databases">
        <authorList>
            <person name="Rat A."/>
        </authorList>
    </citation>
    <scope>NUCLEOTIDE SEQUENCE</scope>
    <source>
        <strain evidence="2">LMG 31161</strain>
    </source>
</reference>
<keyword evidence="4" id="KW-1185">Reference proteome</keyword>
<dbReference type="Proteomes" id="UP001138708">
    <property type="component" value="Unassembled WGS sequence"/>
</dbReference>
<evidence type="ECO:0000313" key="3">
    <source>
        <dbReference type="EMBL" id="NKE18879.1"/>
    </source>
</evidence>
<feature type="transmembrane region" description="Helical" evidence="1">
    <location>
        <begin position="125"/>
        <end position="145"/>
    </location>
</feature>
<evidence type="ECO:0000313" key="2">
    <source>
        <dbReference type="EMBL" id="MBR0657623.1"/>
    </source>
</evidence>
<feature type="transmembrane region" description="Helical" evidence="1">
    <location>
        <begin position="81"/>
        <end position="105"/>
    </location>
</feature>
<organism evidence="2 5">
    <name type="scientific">Neoroseomonas oryzicola</name>
    <dbReference type="NCBI Taxonomy" id="535904"/>
    <lineage>
        <taxon>Bacteria</taxon>
        <taxon>Pseudomonadati</taxon>
        <taxon>Pseudomonadota</taxon>
        <taxon>Alphaproteobacteria</taxon>
        <taxon>Acetobacterales</taxon>
        <taxon>Acetobacteraceae</taxon>
        <taxon>Neoroseomonas</taxon>
    </lineage>
</organism>
<gene>
    <name evidence="2" type="primary">bchF</name>
    <name evidence="3" type="ORF">GWK15_18135</name>
    <name evidence="2" type="ORF">GXW75_00070</name>
</gene>
<comment type="caution">
    <text evidence="2">The sequence shown here is derived from an EMBL/GenBank/DDBJ whole genome shotgun (WGS) entry which is preliminary data.</text>
</comment>
<keyword evidence="1" id="KW-1133">Transmembrane helix</keyword>
<dbReference type="NCBIfam" id="TIGR02020">
    <property type="entry name" value="BchF"/>
    <property type="match status" value="1"/>
</dbReference>
<evidence type="ECO:0000313" key="5">
    <source>
        <dbReference type="Proteomes" id="UP001138708"/>
    </source>
</evidence>
<dbReference type="AlphaFoldDB" id="A0A9X9WBB3"/>
<evidence type="ECO:0000256" key="1">
    <source>
        <dbReference type="SAM" id="Phobius"/>
    </source>
</evidence>
<feature type="transmembrane region" description="Helical" evidence="1">
    <location>
        <begin position="52"/>
        <end position="75"/>
    </location>
</feature>
<evidence type="ECO:0000313" key="4">
    <source>
        <dbReference type="Proteomes" id="UP000746741"/>
    </source>
</evidence>
<dbReference type="InterPro" id="IPR009905">
    <property type="entry name" value="BCHF"/>
</dbReference>
<dbReference type="EMBL" id="JAAEDK010000001">
    <property type="protein sequence ID" value="MBR0657623.1"/>
    <property type="molecule type" value="Genomic_DNA"/>
</dbReference>
<dbReference type="Proteomes" id="UP000746741">
    <property type="component" value="Unassembled WGS sequence"/>
</dbReference>
<dbReference type="GO" id="GO:0019685">
    <property type="term" value="P:photosynthesis, dark reaction"/>
    <property type="evidence" value="ECO:0007669"/>
    <property type="project" value="InterPro"/>
</dbReference>
<feature type="transmembrane region" description="Helical" evidence="1">
    <location>
        <begin position="151"/>
        <end position="170"/>
    </location>
</feature>
<sequence length="190" mass="20883">MLTTRFLDPIINALDCSPWACSSGRYARHRDRQPVYTPEQRRRRDLSPWTRVQGVLAIAQFAVFLVSLGLVLRFLSTGEGFVAATVSVCVKTFALYAIMVTGAIWEKEVFGRYLFARAFYWEDMFSMLVIALHTAYLGAVLGGIGGAHGQMLLALAAYAAYAINAAQFLLKMRAARREAPSSAASFGSAT</sequence>
<name>A0A9X9WBB3_9PROT</name>
<accession>A0A9X9WBB3</accession>
<dbReference type="GO" id="GO:0030494">
    <property type="term" value="P:bacteriochlorophyll biosynthetic process"/>
    <property type="evidence" value="ECO:0007669"/>
    <property type="project" value="InterPro"/>
</dbReference>
<proteinExistence type="predicted"/>
<reference evidence="3 4" key="2">
    <citation type="submission" date="2020-02" db="EMBL/GenBank/DDBJ databases">
        <authorList>
            <person name="Sun Q."/>
            <person name="Inoue M."/>
        </authorList>
    </citation>
    <scope>NUCLEOTIDE SEQUENCE [LARGE SCALE GENOMIC DNA]</scope>
    <source>
        <strain evidence="3 4">KCTC 22478</strain>
    </source>
</reference>
<protein>
    <submittedName>
        <fullName evidence="2">2-vinyl bacteriochlorophyllide hydratase</fullName>
    </submittedName>
</protein>
<reference evidence="2" key="3">
    <citation type="journal article" date="2021" name="Syst. Appl. Microbiol.">
        <title>Roseomonas hellenica sp. nov., isolated from roots of wild-growing Alkanna tinctoria.</title>
        <authorList>
            <person name="Rat A."/>
            <person name="Naranjo H.D."/>
            <person name="Lebbe L."/>
            <person name="Cnockaert M."/>
            <person name="Krigas N."/>
            <person name="Grigoriadou K."/>
            <person name="Maloupa E."/>
            <person name="Willems A."/>
        </authorList>
    </citation>
    <scope>NUCLEOTIDE SEQUENCE</scope>
    <source>
        <strain evidence="2">LMG 31161</strain>
    </source>
</reference>
<dbReference type="GO" id="GO:0016836">
    <property type="term" value="F:hydro-lyase activity"/>
    <property type="evidence" value="ECO:0007669"/>
    <property type="project" value="InterPro"/>
</dbReference>
<dbReference type="EMBL" id="JAAVUP010000006">
    <property type="protein sequence ID" value="NKE18879.1"/>
    <property type="molecule type" value="Genomic_DNA"/>
</dbReference>